<feature type="transmembrane region" description="Helical" evidence="11">
    <location>
        <begin position="7"/>
        <end position="26"/>
    </location>
</feature>
<keyword evidence="11" id="KW-0812">Transmembrane</keyword>
<accession>A0ABT3TEK5</accession>
<comment type="subcellular location">
    <subcellularLocation>
        <location evidence="2">Cytoplasm</location>
    </subcellularLocation>
</comment>
<dbReference type="InterPro" id="IPR002410">
    <property type="entry name" value="Peptidase_S33"/>
</dbReference>
<comment type="caution">
    <text evidence="13">The sequence shown here is derived from an EMBL/GenBank/DDBJ whole genome shotgun (WGS) entry which is preliminary data.</text>
</comment>
<protein>
    <recommendedName>
        <fullName evidence="5">Proline iminopeptidase</fullName>
        <ecNumber evidence="4">3.4.11.5</ecNumber>
    </recommendedName>
    <alternativeName>
        <fullName evidence="10">Prolyl aminopeptidase</fullName>
    </alternativeName>
</protein>
<feature type="domain" description="AB hydrolase-1" evidence="12">
    <location>
        <begin position="71"/>
        <end position="182"/>
    </location>
</feature>
<gene>
    <name evidence="13" type="ORF">EYC98_07285</name>
</gene>
<evidence type="ECO:0000256" key="2">
    <source>
        <dbReference type="ARBA" id="ARBA00004496"/>
    </source>
</evidence>
<evidence type="ECO:0000256" key="4">
    <source>
        <dbReference type="ARBA" id="ARBA00012568"/>
    </source>
</evidence>
<keyword evidence="6" id="KW-0031">Aminopeptidase</keyword>
<evidence type="ECO:0000259" key="12">
    <source>
        <dbReference type="Pfam" id="PF00561"/>
    </source>
</evidence>
<evidence type="ECO:0000256" key="6">
    <source>
        <dbReference type="ARBA" id="ARBA00022438"/>
    </source>
</evidence>
<proteinExistence type="inferred from homology"/>
<name>A0ABT3TEK5_9GAMM</name>
<organism evidence="13 14">
    <name type="scientific">Candidatus Litorirhabdus singularis</name>
    <dbReference type="NCBI Taxonomy" id="2518993"/>
    <lineage>
        <taxon>Bacteria</taxon>
        <taxon>Pseudomonadati</taxon>
        <taxon>Pseudomonadota</taxon>
        <taxon>Gammaproteobacteria</taxon>
        <taxon>Cellvibrionales</taxon>
        <taxon>Halieaceae</taxon>
        <taxon>Candidatus Litorirhabdus</taxon>
    </lineage>
</organism>
<dbReference type="InterPro" id="IPR029058">
    <property type="entry name" value="AB_hydrolase_fold"/>
</dbReference>
<dbReference type="GO" id="GO:0016787">
    <property type="term" value="F:hydrolase activity"/>
    <property type="evidence" value="ECO:0007669"/>
    <property type="project" value="UniProtKB-KW"/>
</dbReference>
<keyword evidence="8" id="KW-0645">Protease</keyword>
<evidence type="ECO:0000313" key="14">
    <source>
        <dbReference type="Proteomes" id="UP001143362"/>
    </source>
</evidence>
<reference evidence="13" key="1">
    <citation type="submission" date="2019-02" db="EMBL/GenBank/DDBJ databases">
        <authorList>
            <person name="Li S.-H."/>
        </authorList>
    </citation>
    <scope>NUCLEOTIDE SEQUENCE</scope>
    <source>
        <strain evidence="13">IMCC14734</strain>
    </source>
</reference>
<dbReference type="InterPro" id="IPR005944">
    <property type="entry name" value="Pro_iminopeptidase"/>
</dbReference>
<keyword evidence="14" id="KW-1185">Reference proteome</keyword>
<dbReference type="SUPFAM" id="SSF53474">
    <property type="entry name" value="alpha/beta-Hydrolases"/>
    <property type="match status" value="1"/>
</dbReference>
<sequence>MKVLARWFVYPLLGFIVLVLTVALSYRSYKQSSIENETQIVSPRGIQTLELVELNGLQQWVKIRGHDTSNPVLLYLHGGPGMPELPFSHLFDLEIEEHFTVVHWDQRGSGKTRRQGFSNKDLTVPVFIDDTLALTNHLRARFQQDKIYLAGHSWGSMLGTLVVQREPELFHAYIGLGQLTNLHDNEVVSLNFVREEAVADNNKAAIAELAALAPPYTDDIGQLRVQRKWLYYYGGGFRGLGYADIFLAVFTSPDYSLADTYAMLKGLDVSAVMWPEVARYNLEETALDWQVPVYFLAGRYDYNTPSELAERYFEKLSAPRKAFIWFEKSAHMMNLSDPQFYQDTMINRVLAETQ</sequence>
<dbReference type="Gene3D" id="3.40.50.1820">
    <property type="entry name" value="alpha/beta hydrolase"/>
    <property type="match status" value="1"/>
</dbReference>
<comment type="catalytic activity">
    <reaction evidence="1">
        <text>Release of N-terminal proline from a peptide.</text>
        <dbReference type="EC" id="3.4.11.5"/>
    </reaction>
</comment>
<dbReference type="EMBL" id="SHNN01000001">
    <property type="protein sequence ID" value="MCX2980679.1"/>
    <property type="molecule type" value="Genomic_DNA"/>
</dbReference>
<evidence type="ECO:0000256" key="10">
    <source>
        <dbReference type="ARBA" id="ARBA00029605"/>
    </source>
</evidence>
<evidence type="ECO:0000256" key="3">
    <source>
        <dbReference type="ARBA" id="ARBA00010088"/>
    </source>
</evidence>
<evidence type="ECO:0000256" key="8">
    <source>
        <dbReference type="ARBA" id="ARBA00022670"/>
    </source>
</evidence>
<dbReference type="InterPro" id="IPR000073">
    <property type="entry name" value="AB_hydrolase_1"/>
</dbReference>
<dbReference type="Proteomes" id="UP001143362">
    <property type="component" value="Unassembled WGS sequence"/>
</dbReference>
<dbReference type="PANTHER" id="PTHR43722:SF1">
    <property type="entry name" value="PROLINE IMINOPEPTIDASE"/>
    <property type="match status" value="1"/>
</dbReference>
<evidence type="ECO:0000256" key="7">
    <source>
        <dbReference type="ARBA" id="ARBA00022490"/>
    </source>
</evidence>
<dbReference type="PANTHER" id="PTHR43722">
    <property type="entry name" value="PROLINE IMINOPEPTIDASE"/>
    <property type="match status" value="1"/>
</dbReference>
<evidence type="ECO:0000256" key="5">
    <source>
        <dbReference type="ARBA" id="ARBA00021843"/>
    </source>
</evidence>
<evidence type="ECO:0000256" key="9">
    <source>
        <dbReference type="ARBA" id="ARBA00022801"/>
    </source>
</evidence>
<comment type="similarity">
    <text evidence="3">Belongs to the peptidase S33 family.</text>
</comment>
<dbReference type="Pfam" id="PF00561">
    <property type="entry name" value="Abhydrolase_1"/>
    <property type="match status" value="1"/>
</dbReference>
<evidence type="ECO:0000256" key="1">
    <source>
        <dbReference type="ARBA" id="ARBA00001585"/>
    </source>
</evidence>
<keyword evidence="11" id="KW-1133">Transmembrane helix</keyword>
<evidence type="ECO:0000256" key="11">
    <source>
        <dbReference type="SAM" id="Phobius"/>
    </source>
</evidence>
<dbReference type="PRINTS" id="PR00793">
    <property type="entry name" value="PROAMNOPTASE"/>
</dbReference>
<dbReference type="EC" id="3.4.11.5" evidence="4"/>
<evidence type="ECO:0000313" key="13">
    <source>
        <dbReference type="EMBL" id="MCX2980679.1"/>
    </source>
</evidence>
<keyword evidence="11" id="KW-0472">Membrane</keyword>
<dbReference type="RefSeq" id="WP_279244653.1">
    <property type="nucleotide sequence ID" value="NZ_SHNN01000001.1"/>
</dbReference>
<keyword evidence="9 13" id="KW-0378">Hydrolase</keyword>
<keyword evidence="7" id="KW-0963">Cytoplasm</keyword>